<protein>
    <recommendedName>
        <fullName evidence="11">Cytoplasmic envelopment protein 3</fullName>
    </recommendedName>
</protein>
<evidence type="ECO:0000256" key="5">
    <source>
        <dbReference type="ARBA" id="ARBA00022812"/>
    </source>
</evidence>
<keyword evidence="1 11" id="KW-1032">Host cell membrane</keyword>
<evidence type="ECO:0000256" key="7">
    <source>
        <dbReference type="ARBA" id="ARBA00022870"/>
    </source>
</evidence>
<reference evidence="13" key="1">
    <citation type="submission" date="2017-08" db="EMBL/GenBank/DDBJ databases">
        <title>Genome sequence of an alphaherpesvirus from a beluga whale (Delphinapterus leucas).</title>
        <authorList>
            <person name="Davison A.J."/>
            <person name="Nielsen O."/>
            <person name="Subramaniam K."/>
            <person name="Jacob J.M."/>
            <person name="Romero C.H."/>
            <person name="Burek-Huntington K.A."/>
            <person name="Waltzek T.B."/>
        </authorList>
    </citation>
    <scope>NUCLEOTIDE SEQUENCE [LARGE SCALE GENOMIC DNA]</scope>
    <source>
        <strain evidence="13">LN3131-1</strain>
    </source>
</reference>
<feature type="compositionally biased region" description="Basic and acidic residues" evidence="12">
    <location>
        <begin position="43"/>
        <end position="65"/>
    </location>
</feature>
<evidence type="ECO:0000256" key="9">
    <source>
        <dbReference type="ARBA" id="ARBA00023139"/>
    </source>
</evidence>
<keyword evidence="3 11" id="KW-0920">Virion tegument</keyword>
<dbReference type="GO" id="GO:0009653">
    <property type="term" value="P:anatomical structure morphogenesis"/>
    <property type="evidence" value="ECO:0007669"/>
    <property type="project" value="UniProtKB-UniRule"/>
</dbReference>
<dbReference type="HAMAP" id="MF_04040">
    <property type="entry name" value="HSV_CEP3_alphahv"/>
    <property type="match status" value="1"/>
</dbReference>
<evidence type="ECO:0000256" key="12">
    <source>
        <dbReference type="SAM" id="MobiDB-lite"/>
    </source>
</evidence>
<feature type="short sequence motif" description="Di-leucine-like internalization motif" evidence="11">
    <location>
        <begin position="16"/>
        <end position="17"/>
    </location>
</feature>
<proteinExistence type="inferred from homology"/>
<evidence type="ECO:0000313" key="14">
    <source>
        <dbReference type="Proteomes" id="UP000297205"/>
    </source>
</evidence>
<dbReference type="GeneID" id="65100001"/>
<organism evidence="13">
    <name type="scientific">Beluga whale alphaherpesvirus 1</name>
    <dbReference type="NCBI Taxonomy" id="1434720"/>
    <lineage>
        <taxon>Viruses</taxon>
        <taxon>Duplodnaviria</taxon>
        <taxon>Heunggongvirae</taxon>
        <taxon>Peploviricota</taxon>
        <taxon>Herviviricetes</taxon>
        <taxon>Herpesvirales</taxon>
        <taxon>Orthoherpesviridae</taxon>
        <taxon>Alphaherpesvirinae</taxon>
        <taxon>Varicellovirus</taxon>
        <taxon>Varicellovirus monodontidalpha1</taxon>
        <taxon>Monodontid alphaherpesvirus 1</taxon>
    </lineage>
</organism>
<evidence type="ECO:0000256" key="8">
    <source>
        <dbReference type="ARBA" id="ARBA00023136"/>
    </source>
</evidence>
<keyword evidence="6 11" id="KW-0946">Virion</keyword>
<evidence type="ECO:0000256" key="10">
    <source>
        <dbReference type="ARBA" id="ARBA00023288"/>
    </source>
</evidence>
<dbReference type="GO" id="GO:0019033">
    <property type="term" value="C:viral tegument"/>
    <property type="evidence" value="ECO:0007669"/>
    <property type="project" value="UniProtKB-SubCell"/>
</dbReference>
<comment type="subunit">
    <text evidence="11">Interacts with cytoplasmic envelopment protein 2; this interaction is essential for the proper localization of each protein to the assembly complex and thus for the production of infectious virus.</text>
</comment>
<dbReference type="KEGG" id="vg:65100001"/>
<evidence type="ECO:0000256" key="4">
    <source>
        <dbReference type="ARBA" id="ARBA00022707"/>
    </source>
</evidence>
<dbReference type="GO" id="GO:0044178">
    <property type="term" value="C:host cell Golgi membrane"/>
    <property type="evidence" value="ECO:0007669"/>
    <property type="project" value="UniProtKB-SubCell"/>
</dbReference>
<sequence length="79" mass="8856">MGQAASCRCCRRRNLLVTDRGEVVALSAEAFEEFSEDDLCAPDVRREQPAPARAPRDPRARHDGPPRAAPYRGRYPSPY</sequence>
<comment type="caution">
    <text evidence="11">Lacks conserved residue(s) required for the propagation of feature annotation.</text>
</comment>
<keyword evidence="7 11" id="KW-1043">Host membrane</keyword>
<accession>A0A286MM70</accession>
<comment type="similarity">
    <text evidence="11">Belongs to the herpesviridae cytoplasmic envelopment protein 3 family.</text>
</comment>
<dbReference type="GO" id="GO:0055036">
    <property type="term" value="C:virion membrane"/>
    <property type="evidence" value="ECO:0007669"/>
    <property type="project" value="UniProtKB-SubCell"/>
</dbReference>
<feature type="lipid moiety-binding region" description="N-myristoyl glycine; by host" evidence="11">
    <location>
        <position position="2"/>
    </location>
</feature>
<keyword evidence="4 11" id="KW-0519">Myristate</keyword>
<dbReference type="GO" id="GO:0020002">
    <property type="term" value="C:host cell plasma membrane"/>
    <property type="evidence" value="ECO:0007669"/>
    <property type="project" value="UniProtKB-SubCell"/>
</dbReference>
<evidence type="ECO:0000256" key="1">
    <source>
        <dbReference type="ARBA" id="ARBA00022511"/>
    </source>
</evidence>
<comment type="subcellular location">
    <subcellularLocation>
        <location evidence="11">Virion tegument</location>
    </subcellularLocation>
    <subcellularLocation>
        <location evidence="11">Virion membrane</location>
        <topology evidence="11">Lipid-anchor</topology>
    </subcellularLocation>
    <subcellularLocation>
        <location evidence="11">Host cell membrane</location>
        <topology evidence="11">Lipid-anchor</topology>
        <orientation evidence="11">Cytoplasmic side</orientation>
    </subcellularLocation>
    <subcellularLocation>
        <location evidence="11">Host Golgi apparatus membrane</location>
        <topology evidence="11">Lipid-anchor</topology>
        <orientation evidence="11">Cytoplasmic side</orientation>
    </subcellularLocation>
    <text evidence="11">Virion membrane-associated tegument protein. Associates with host membrane lipids rafts. During virion morphogenesis, this protein probably accumulates in the endosomes and trans-Golgi where secondary envelopment occurs. It is probably transported to the cell surface from where it is endocytosed and directed to the trans-Golgi network (TGN).</text>
</comment>
<keyword evidence="5 11" id="KW-1040">Host Golgi apparatus</keyword>
<evidence type="ECO:0000256" key="11">
    <source>
        <dbReference type="HAMAP-Rule" id="MF_04040"/>
    </source>
</evidence>
<dbReference type="InterPro" id="IPR024351">
    <property type="entry name" value="Tegument_UL11_Herpesvir"/>
</dbReference>
<name>A0A286MM70_9ALPH</name>
<dbReference type="Proteomes" id="UP000297205">
    <property type="component" value="Segment"/>
</dbReference>
<evidence type="ECO:0000256" key="2">
    <source>
        <dbReference type="ARBA" id="ARBA00022553"/>
    </source>
</evidence>
<dbReference type="EMBL" id="MF678601">
    <property type="protein sequence ID" value="ASW27096.1"/>
    <property type="molecule type" value="Genomic_DNA"/>
</dbReference>
<keyword evidence="8 11" id="KW-0472">Membrane</keyword>
<feature type="initiator methionine" description="Removed; by host" evidence="11">
    <location>
        <position position="1"/>
    </location>
</feature>
<comment type="PTM">
    <text evidence="11">Phosphorylated. Phosphorylation does not seem to be required for recycling to the host Golgi apparatus. Packaging is selective for underphosphorylated forms.</text>
</comment>
<evidence type="ECO:0000313" key="13">
    <source>
        <dbReference type="EMBL" id="ASW27096.1"/>
    </source>
</evidence>
<keyword evidence="14" id="KW-1185">Reference proteome</keyword>
<gene>
    <name evidence="13" type="primary">UL11</name>
</gene>
<dbReference type="RefSeq" id="YP_010084980.1">
    <property type="nucleotide sequence ID" value="NC_055166.1"/>
</dbReference>
<keyword evidence="2 11" id="KW-0597">Phosphoprotein</keyword>
<keyword evidence="9 11" id="KW-0564">Palmitate</keyword>
<evidence type="ECO:0000256" key="6">
    <source>
        <dbReference type="ARBA" id="ARBA00022844"/>
    </source>
</evidence>
<feature type="region of interest" description="Disordered" evidence="12">
    <location>
        <begin position="41"/>
        <end position="79"/>
    </location>
</feature>
<feature type="region of interest" description="Asp/Glu-rich (acidic)" evidence="11">
    <location>
        <begin position="35"/>
        <end position="41"/>
    </location>
</feature>
<comment type="PTM">
    <text evidence="11">Myristoylation and palmitoylation (probably on one or more of the nearby cysteines at the N-terminus) enable membrane-binding and Golgi apparatus-specific targeting and are essential for efficient packaging.</text>
</comment>
<dbReference type="GO" id="GO:0046760">
    <property type="term" value="P:viral budding from Golgi membrane"/>
    <property type="evidence" value="ECO:0007669"/>
    <property type="project" value="UniProtKB-UniRule"/>
</dbReference>
<evidence type="ECO:0000256" key="3">
    <source>
        <dbReference type="ARBA" id="ARBA00022580"/>
    </source>
</evidence>
<comment type="function">
    <text evidence="11">Plays an important role in the cytoplasmic envelopment of tegument proteins and capsids during the assembly and egress processes. Participates also in viral entry at the fusion step probably by regulating the core fusion machinery.</text>
</comment>
<dbReference type="Pfam" id="PF11094">
    <property type="entry name" value="UL11"/>
    <property type="match status" value="1"/>
</dbReference>
<feature type="compositionally biased region" description="Low complexity" evidence="12">
    <location>
        <begin position="69"/>
        <end position="79"/>
    </location>
</feature>
<keyword evidence="10 11" id="KW-0449">Lipoprotein</keyword>